<dbReference type="Gene3D" id="3.90.1150.10">
    <property type="entry name" value="Aspartate Aminotransferase, domain 1"/>
    <property type="match status" value="1"/>
</dbReference>
<dbReference type="NCBIfam" id="NF002806">
    <property type="entry name" value="PRK02948.1"/>
    <property type="match status" value="1"/>
</dbReference>
<name>A0A0F9HFX7_9ZZZZ</name>
<evidence type="ECO:0000256" key="7">
    <source>
        <dbReference type="ARBA" id="ARBA00022723"/>
    </source>
</evidence>
<dbReference type="PANTHER" id="PTHR11601">
    <property type="entry name" value="CYSTEINE DESULFURYLASE FAMILY MEMBER"/>
    <property type="match status" value="1"/>
</dbReference>
<dbReference type="EC" id="2.8.1.7" evidence="4"/>
<dbReference type="NCBIfam" id="TIGR03402">
    <property type="entry name" value="FeS_nifS"/>
    <property type="match status" value="1"/>
</dbReference>
<comment type="caution">
    <text evidence="12">The sequence shown here is derived from an EMBL/GenBank/DDBJ whole genome shotgun (WGS) entry which is preliminary data.</text>
</comment>
<dbReference type="InterPro" id="IPR015421">
    <property type="entry name" value="PyrdxlP-dep_Trfase_major"/>
</dbReference>
<dbReference type="InterPro" id="IPR016454">
    <property type="entry name" value="Cysteine_dSase"/>
</dbReference>
<protein>
    <recommendedName>
        <fullName evidence="4">cysteine desulfurase</fullName>
        <ecNumber evidence="4">2.8.1.7</ecNumber>
    </recommendedName>
</protein>
<dbReference type="GO" id="GO:0030170">
    <property type="term" value="F:pyridoxal phosphate binding"/>
    <property type="evidence" value="ECO:0007669"/>
    <property type="project" value="InterPro"/>
</dbReference>
<comment type="similarity">
    <text evidence="2">Belongs to the class-V pyridoxal-phosphate-dependent aminotransferase family. NifS/IscS subfamily.</text>
</comment>
<comment type="cofactor">
    <cofactor evidence="1">
        <name>pyridoxal 5'-phosphate</name>
        <dbReference type="ChEBI" id="CHEBI:597326"/>
    </cofactor>
</comment>
<reference evidence="12" key="1">
    <citation type="journal article" date="2015" name="Nature">
        <title>Complex archaea that bridge the gap between prokaryotes and eukaryotes.</title>
        <authorList>
            <person name="Spang A."/>
            <person name="Saw J.H."/>
            <person name="Jorgensen S.L."/>
            <person name="Zaremba-Niedzwiedzka K."/>
            <person name="Martijn J."/>
            <person name="Lind A.E."/>
            <person name="van Eijk R."/>
            <person name="Schleper C."/>
            <person name="Guy L."/>
            <person name="Ettema T.J."/>
        </authorList>
    </citation>
    <scope>NUCLEOTIDE SEQUENCE</scope>
</reference>
<accession>A0A0F9HFX7</accession>
<dbReference type="Gene3D" id="1.10.260.50">
    <property type="match status" value="1"/>
</dbReference>
<dbReference type="InterPro" id="IPR020578">
    <property type="entry name" value="Aminotrans_V_PyrdxlP_BS"/>
</dbReference>
<dbReference type="GO" id="GO:0046872">
    <property type="term" value="F:metal ion binding"/>
    <property type="evidence" value="ECO:0007669"/>
    <property type="project" value="UniProtKB-KW"/>
</dbReference>
<keyword evidence="5" id="KW-0963">Cytoplasm</keyword>
<evidence type="ECO:0000256" key="5">
    <source>
        <dbReference type="ARBA" id="ARBA00022490"/>
    </source>
</evidence>
<dbReference type="Pfam" id="PF00266">
    <property type="entry name" value="Aminotran_5"/>
    <property type="match status" value="1"/>
</dbReference>
<keyword evidence="9" id="KW-0408">Iron</keyword>
<dbReference type="Gene3D" id="3.40.640.10">
    <property type="entry name" value="Type I PLP-dependent aspartate aminotransferase-like (Major domain)"/>
    <property type="match status" value="1"/>
</dbReference>
<dbReference type="GO" id="GO:0031071">
    <property type="term" value="F:cysteine desulfurase activity"/>
    <property type="evidence" value="ECO:0007669"/>
    <property type="project" value="UniProtKB-EC"/>
</dbReference>
<evidence type="ECO:0000256" key="4">
    <source>
        <dbReference type="ARBA" id="ARBA00012239"/>
    </source>
</evidence>
<dbReference type="GO" id="GO:0006520">
    <property type="term" value="P:amino acid metabolic process"/>
    <property type="evidence" value="ECO:0007669"/>
    <property type="project" value="InterPro"/>
</dbReference>
<evidence type="ECO:0000256" key="9">
    <source>
        <dbReference type="ARBA" id="ARBA00023004"/>
    </source>
</evidence>
<dbReference type="PANTHER" id="PTHR11601:SF34">
    <property type="entry name" value="CYSTEINE DESULFURASE"/>
    <property type="match status" value="1"/>
</dbReference>
<keyword evidence="10" id="KW-0411">Iron-sulfur</keyword>
<dbReference type="PIRSF" id="PIRSF005572">
    <property type="entry name" value="NifS"/>
    <property type="match status" value="1"/>
</dbReference>
<dbReference type="HAMAP" id="MF_00331">
    <property type="entry name" value="Cys_desulf_IscS"/>
    <property type="match status" value="1"/>
</dbReference>
<dbReference type="FunFam" id="3.40.640.10:FF:000084">
    <property type="entry name" value="IscS-like cysteine desulfurase"/>
    <property type="match status" value="1"/>
</dbReference>
<organism evidence="12">
    <name type="scientific">marine sediment metagenome</name>
    <dbReference type="NCBI Taxonomy" id="412755"/>
    <lineage>
        <taxon>unclassified sequences</taxon>
        <taxon>metagenomes</taxon>
        <taxon>ecological metagenomes</taxon>
    </lineage>
</organism>
<evidence type="ECO:0000256" key="3">
    <source>
        <dbReference type="ARBA" id="ARBA00011738"/>
    </source>
</evidence>
<dbReference type="GO" id="GO:0051536">
    <property type="term" value="F:iron-sulfur cluster binding"/>
    <property type="evidence" value="ECO:0007669"/>
    <property type="project" value="UniProtKB-KW"/>
</dbReference>
<dbReference type="InterPro" id="IPR017772">
    <property type="entry name" value="Cys_deSase_NifS_bac/arc"/>
</dbReference>
<evidence type="ECO:0000256" key="1">
    <source>
        <dbReference type="ARBA" id="ARBA00001933"/>
    </source>
</evidence>
<evidence type="ECO:0000256" key="8">
    <source>
        <dbReference type="ARBA" id="ARBA00022898"/>
    </source>
</evidence>
<keyword evidence="6" id="KW-0808">Transferase</keyword>
<dbReference type="GO" id="GO:1990221">
    <property type="term" value="C:L-cysteine desulfurase complex"/>
    <property type="evidence" value="ECO:0007669"/>
    <property type="project" value="UniProtKB-ARBA"/>
</dbReference>
<feature type="domain" description="Aminotransferase class V" evidence="11">
    <location>
        <begin position="4"/>
        <end position="365"/>
    </location>
</feature>
<proteinExistence type="inferred from homology"/>
<dbReference type="InterPro" id="IPR000192">
    <property type="entry name" value="Aminotrans_V_dom"/>
</dbReference>
<comment type="subunit">
    <text evidence="3">Homodimer.</text>
</comment>
<evidence type="ECO:0000256" key="6">
    <source>
        <dbReference type="ARBA" id="ARBA00022679"/>
    </source>
</evidence>
<dbReference type="PROSITE" id="PS00595">
    <property type="entry name" value="AA_TRANSFER_CLASS_5"/>
    <property type="match status" value="1"/>
</dbReference>
<dbReference type="InterPro" id="IPR015422">
    <property type="entry name" value="PyrdxlP-dep_Trfase_small"/>
</dbReference>
<evidence type="ECO:0000256" key="2">
    <source>
        <dbReference type="ARBA" id="ARBA00006490"/>
    </source>
</evidence>
<sequence>MRRIYLDYNATTPPHPEVLEAMLPYYESIFGNASTIYSFGQEARKAIDDAREVLACLIGAEPEEIVFTSGGTEADNFALKGVASALKGKGGHIITSSIEHHAVLFACKYLEKMGKKITYLPVDKYGWLDPSRVKEAITNETVLISIIHANNEIGTIEPIAEIGKIAGECGVYFHTDAVQTVGKIPIDVNELGIDLLSLSAHKLYGPKGVGALYIRKGTKIHPLIHGGEQERKRRAGTENVPGIVGLGEAAKIASKEMRQEYSHVKKLRDKLENKIKDNIDYIRFNGHPTERLPNTSNVSFEFIEGESLVLNLDLKGIAASTGSACASGSLEPSHVLSAIGVSPAIAQGSIRFSLGRENKEEDIDYTVENLVEIVGRLREMSPLFPGKGQ</sequence>
<evidence type="ECO:0000256" key="10">
    <source>
        <dbReference type="ARBA" id="ARBA00023014"/>
    </source>
</evidence>
<dbReference type="InterPro" id="IPR010240">
    <property type="entry name" value="Cys_deSase_IscS"/>
</dbReference>
<dbReference type="InterPro" id="IPR015424">
    <property type="entry name" value="PyrdxlP-dep_Trfase"/>
</dbReference>
<evidence type="ECO:0000313" key="12">
    <source>
        <dbReference type="EMBL" id="KKM14371.1"/>
    </source>
</evidence>
<keyword evidence="7" id="KW-0479">Metal-binding</keyword>
<dbReference type="EMBL" id="LAZR01015160">
    <property type="protein sequence ID" value="KKM14371.1"/>
    <property type="molecule type" value="Genomic_DNA"/>
</dbReference>
<dbReference type="SUPFAM" id="SSF53383">
    <property type="entry name" value="PLP-dependent transferases"/>
    <property type="match status" value="1"/>
</dbReference>
<keyword evidence="8" id="KW-0663">Pyridoxal phosphate</keyword>
<gene>
    <name evidence="12" type="ORF">LCGC14_1706790</name>
</gene>
<dbReference type="GO" id="GO:0044571">
    <property type="term" value="P:[2Fe-2S] cluster assembly"/>
    <property type="evidence" value="ECO:0007669"/>
    <property type="project" value="InterPro"/>
</dbReference>
<evidence type="ECO:0000259" key="11">
    <source>
        <dbReference type="Pfam" id="PF00266"/>
    </source>
</evidence>
<dbReference type="AlphaFoldDB" id="A0A0F9HFX7"/>